<reference evidence="1 2" key="1">
    <citation type="submission" date="2023-10" db="EMBL/GenBank/DDBJ databases">
        <title>Genomes of two closely related lineages of the louse Polyplax serrata with different host specificities.</title>
        <authorList>
            <person name="Martinu J."/>
            <person name="Tarabai H."/>
            <person name="Stefka J."/>
            <person name="Hypsa V."/>
        </authorList>
    </citation>
    <scope>NUCLEOTIDE SEQUENCE [LARGE SCALE GENOMIC DNA]</scope>
    <source>
        <strain evidence="1">HR10_N</strain>
    </source>
</reference>
<dbReference type="EMBL" id="JAWJWE010000036">
    <property type="protein sequence ID" value="KAK6628151.1"/>
    <property type="molecule type" value="Genomic_DNA"/>
</dbReference>
<name>A0AAN8PFC6_POLSC</name>
<dbReference type="Proteomes" id="UP001372834">
    <property type="component" value="Unassembled WGS sequence"/>
</dbReference>
<sequence length="82" mass="9349">MWLIPQSCGLQREICRLQLIQSNEAETEDGINHCFELKVVWFVSSPAAAKDKMAEKTKQKIPMVDNLTCRSGWMAHLKSSLK</sequence>
<accession>A0AAN8PFC6</accession>
<dbReference type="AlphaFoldDB" id="A0AAN8PFC6"/>
<gene>
    <name evidence="1" type="ORF">RUM43_001963</name>
</gene>
<protein>
    <submittedName>
        <fullName evidence="1">Uncharacterized protein</fullName>
    </submittedName>
</protein>
<organism evidence="1 2">
    <name type="scientific">Polyplax serrata</name>
    <name type="common">Common mouse louse</name>
    <dbReference type="NCBI Taxonomy" id="468196"/>
    <lineage>
        <taxon>Eukaryota</taxon>
        <taxon>Metazoa</taxon>
        <taxon>Ecdysozoa</taxon>
        <taxon>Arthropoda</taxon>
        <taxon>Hexapoda</taxon>
        <taxon>Insecta</taxon>
        <taxon>Pterygota</taxon>
        <taxon>Neoptera</taxon>
        <taxon>Paraneoptera</taxon>
        <taxon>Psocodea</taxon>
        <taxon>Troctomorpha</taxon>
        <taxon>Phthiraptera</taxon>
        <taxon>Anoplura</taxon>
        <taxon>Polyplacidae</taxon>
        <taxon>Polyplax</taxon>
    </lineage>
</organism>
<evidence type="ECO:0000313" key="2">
    <source>
        <dbReference type="Proteomes" id="UP001372834"/>
    </source>
</evidence>
<comment type="caution">
    <text evidence="1">The sequence shown here is derived from an EMBL/GenBank/DDBJ whole genome shotgun (WGS) entry which is preliminary data.</text>
</comment>
<evidence type="ECO:0000313" key="1">
    <source>
        <dbReference type="EMBL" id="KAK6628151.1"/>
    </source>
</evidence>
<proteinExistence type="predicted"/>